<dbReference type="PANTHER" id="PTHR12843">
    <property type="entry name" value="PROTEIN-LYSINE N-METHYLTRANSFERASE METTL10"/>
    <property type="match status" value="1"/>
</dbReference>
<keyword evidence="8" id="KW-1185">Reference proteome</keyword>
<dbReference type="SUPFAM" id="SSF53335">
    <property type="entry name" value="S-adenosyl-L-methionine-dependent methyltransferases"/>
    <property type="match status" value="1"/>
</dbReference>
<feature type="domain" description="Methyltransferase" evidence="6">
    <location>
        <begin position="64"/>
        <end position="201"/>
    </location>
</feature>
<dbReference type="CDD" id="cd02440">
    <property type="entry name" value="AdoMet_MTases"/>
    <property type="match status" value="1"/>
</dbReference>
<dbReference type="OrthoDB" id="10069295at2759"/>
<keyword evidence="3 5" id="KW-0808">Transferase</keyword>
<organism evidence="7 8">
    <name type="scientific">Pichia membranifaciens NRRL Y-2026</name>
    <dbReference type="NCBI Taxonomy" id="763406"/>
    <lineage>
        <taxon>Eukaryota</taxon>
        <taxon>Fungi</taxon>
        <taxon>Dikarya</taxon>
        <taxon>Ascomycota</taxon>
        <taxon>Saccharomycotina</taxon>
        <taxon>Pichiomycetes</taxon>
        <taxon>Pichiales</taxon>
        <taxon>Pichiaceae</taxon>
        <taxon>Pichia</taxon>
    </lineage>
</organism>
<evidence type="ECO:0000256" key="1">
    <source>
        <dbReference type="ARBA" id="ARBA00022490"/>
    </source>
</evidence>
<dbReference type="GO" id="GO:0016192">
    <property type="term" value="P:vesicle-mediated transport"/>
    <property type="evidence" value="ECO:0007669"/>
    <property type="project" value="UniProtKB-UniRule"/>
</dbReference>
<evidence type="ECO:0000256" key="3">
    <source>
        <dbReference type="ARBA" id="ARBA00022679"/>
    </source>
</evidence>
<evidence type="ECO:0000313" key="7">
    <source>
        <dbReference type="EMBL" id="ODQ45026.1"/>
    </source>
</evidence>
<dbReference type="InterPro" id="IPR026635">
    <property type="entry name" value="Efm4/METTL10"/>
</dbReference>
<dbReference type="EC" id="2.1.1.-" evidence="5"/>
<protein>
    <recommendedName>
        <fullName evidence="5">Protein-lysine N-methyltransferase EFM4</fullName>
        <ecNumber evidence="5">2.1.1.-</ecNumber>
    </recommendedName>
    <alternativeName>
        <fullName evidence="5">Elongation factor methyltransferase 4</fullName>
    </alternativeName>
</protein>
<dbReference type="Gene3D" id="3.40.50.150">
    <property type="entry name" value="Vaccinia Virus protein VP39"/>
    <property type="match status" value="1"/>
</dbReference>
<dbReference type="RefSeq" id="XP_019016139.1">
    <property type="nucleotide sequence ID" value="XM_019164600.1"/>
</dbReference>
<dbReference type="AlphaFoldDB" id="A0A1E3NG16"/>
<comment type="subcellular location">
    <subcellularLocation>
        <location evidence="5">Cytoplasm</location>
    </subcellularLocation>
</comment>
<evidence type="ECO:0000256" key="2">
    <source>
        <dbReference type="ARBA" id="ARBA00022603"/>
    </source>
</evidence>
<dbReference type="GO" id="GO:0006417">
    <property type="term" value="P:regulation of translation"/>
    <property type="evidence" value="ECO:0007669"/>
    <property type="project" value="EnsemblFungi"/>
</dbReference>
<dbReference type="HAMAP" id="MF_03188">
    <property type="entry name" value="Methyltr_EFM4"/>
    <property type="match status" value="1"/>
</dbReference>
<gene>
    <name evidence="5" type="primary">EFM4</name>
    <name evidence="7" type="ORF">PICMEDRAFT_73822</name>
</gene>
<keyword evidence="2 5" id="KW-0489">Methyltransferase</keyword>
<sequence>MAEKKVDFTPSVLGSKKYWDDFYELEHKNFVENPEDTGECWFDESNAEDKMCEFIFTELKNLKTSNVCDLGTGNGHLLFQLYEEGLRGNLIGVDYSEASVKFATDIAQEKAFYISFQKSDILFPKDEFLLKHRNFFDLVLDKGTLDAIALSDQRNEDGLTGYQIYPGHASSLLRKGALLLITSCNFTEEELCSHMESSGDLKVWKRVRYPKYEFGGKSGSTICTVAFEKV</sequence>
<dbReference type="Pfam" id="PF13847">
    <property type="entry name" value="Methyltransf_31"/>
    <property type="match status" value="1"/>
</dbReference>
<dbReference type="GO" id="GO:0005737">
    <property type="term" value="C:cytoplasm"/>
    <property type="evidence" value="ECO:0007669"/>
    <property type="project" value="UniProtKB-SubCell"/>
</dbReference>
<keyword evidence="4 5" id="KW-0949">S-adenosyl-L-methionine</keyword>
<keyword evidence="5" id="KW-0813">Transport</keyword>
<comment type="function">
    <text evidence="5">S-adenosyl-L-methionine-dependent protein-lysine N-methyltransferase that mono- and dimethylates elongation factor 1-alpha at 'Lys-316'. May play a role in intracellular transport.</text>
</comment>
<reference evidence="7 8" key="1">
    <citation type="journal article" date="2016" name="Proc. Natl. Acad. Sci. U.S.A.">
        <title>Comparative genomics of biotechnologically important yeasts.</title>
        <authorList>
            <person name="Riley R."/>
            <person name="Haridas S."/>
            <person name="Wolfe K.H."/>
            <person name="Lopes M.R."/>
            <person name="Hittinger C.T."/>
            <person name="Goeker M."/>
            <person name="Salamov A.A."/>
            <person name="Wisecaver J.H."/>
            <person name="Long T.M."/>
            <person name="Calvey C.H."/>
            <person name="Aerts A.L."/>
            <person name="Barry K.W."/>
            <person name="Choi C."/>
            <person name="Clum A."/>
            <person name="Coughlan A.Y."/>
            <person name="Deshpande S."/>
            <person name="Douglass A.P."/>
            <person name="Hanson S.J."/>
            <person name="Klenk H.-P."/>
            <person name="LaButti K.M."/>
            <person name="Lapidus A."/>
            <person name="Lindquist E.A."/>
            <person name="Lipzen A.M."/>
            <person name="Meier-Kolthoff J.P."/>
            <person name="Ohm R.A."/>
            <person name="Otillar R.P."/>
            <person name="Pangilinan J.L."/>
            <person name="Peng Y."/>
            <person name="Rokas A."/>
            <person name="Rosa C.A."/>
            <person name="Scheuner C."/>
            <person name="Sibirny A.A."/>
            <person name="Slot J.C."/>
            <person name="Stielow J.B."/>
            <person name="Sun H."/>
            <person name="Kurtzman C.P."/>
            <person name="Blackwell M."/>
            <person name="Grigoriev I.V."/>
            <person name="Jeffries T.W."/>
        </authorList>
    </citation>
    <scope>NUCLEOTIDE SEQUENCE [LARGE SCALE GENOMIC DNA]</scope>
    <source>
        <strain evidence="7 8">NRRL Y-2026</strain>
    </source>
</reference>
<name>A0A1E3NG16_9ASCO</name>
<evidence type="ECO:0000313" key="8">
    <source>
        <dbReference type="Proteomes" id="UP000094455"/>
    </source>
</evidence>
<comment type="similarity">
    <text evidence="5">Belongs to the class I-like SAM-binding methyltransferase superfamily. EFM4 family.</text>
</comment>
<evidence type="ECO:0000256" key="5">
    <source>
        <dbReference type="HAMAP-Rule" id="MF_03188"/>
    </source>
</evidence>
<dbReference type="GeneID" id="30181287"/>
<dbReference type="InterPro" id="IPR029063">
    <property type="entry name" value="SAM-dependent_MTases_sf"/>
</dbReference>
<evidence type="ECO:0000256" key="4">
    <source>
        <dbReference type="ARBA" id="ARBA00022691"/>
    </source>
</evidence>
<dbReference type="PANTHER" id="PTHR12843:SF5">
    <property type="entry name" value="EEF1A LYSINE METHYLTRANSFERASE 2"/>
    <property type="match status" value="1"/>
</dbReference>
<accession>A0A1E3NG16</accession>
<dbReference type="GO" id="GO:0032259">
    <property type="term" value="P:methylation"/>
    <property type="evidence" value="ECO:0007669"/>
    <property type="project" value="UniProtKB-KW"/>
</dbReference>
<dbReference type="GO" id="GO:0016279">
    <property type="term" value="F:protein-lysine N-methyltransferase activity"/>
    <property type="evidence" value="ECO:0007669"/>
    <property type="project" value="UniProtKB-UniRule"/>
</dbReference>
<dbReference type="STRING" id="763406.A0A1E3NG16"/>
<proteinExistence type="inferred from homology"/>
<evidence type="ECO:0000259" key="6">
    <source>
        <dbReference type="Pfam" id="PF13847"/>
    </source>
</evidence>
<dbReference type="InterPro" id="IPR025714">
    <property type="entry name" value="Methyltranfer_dom"/>
</dbReference>
<dbReference type="EMBL" id="KV454005">
    <property type="protein sequence ID" value="ODQ45026.1"/>
    <property type="molecule type" value="Genomic_DNA"/>
</dbReference>
<keyword evidence="1 5" id="KW-0963">Cytoplasm</keyword>
<dbReference type="Proteomes" id="UP000094455">
    <property type="component" value="Unassembled WGS sequence"/>
</dbReference>